<dbReference type="InterPro" id="IPR013517">
    <property type="entry name" value="FG-GAP"/>
</dbReference>
<evidence type="ECO:0000313" key="3">
    <source>
        <dbReference type="EMBL" id="KPQ31091.1"/>
    </source>
</evidence>
<comment type="caution">
    <text evidence="3">The sequence shown here is derived from an EMBL/GenBank/DDBJ whole genome shotgun (WGS) entry which is preliminary data.</text>
</comment>
<dbReference type="EMBL" id="LJZR01000127">
    <property type="protein sequence ID" value="KPQ31091.1"/>
    <property type="molecule type" value="Genomic_DNA"/>
</dbReference>
<dbReference type="STRING" id="1666911.HLUCCA11_24425"/>
<dbReference type="PANTHER" id="PTHR43118:SF1">
    <property type="entry name" value="RHAMNOGALACTURONAN LYASE (EUROFUNG)"/>
    <property type="match status" value="1"/>
</dbReference>
<organism evidence="3 4">
    <name type="scientific">Phormidesmis priestleyi Ana</name>
    <dbReference type="NCBI Taxonomy" id="1666911"/>
    <lineage>
        <taxon>Bacteria</taxon>
        <taxon>Bacillati</taxon>
        <taxon>Cyanobacteriota</taxon>
        <taxon>Cyanophyceae</taxon>
        <taxon>Leptolyngbyales</taxon>
        <taxon>Leptolyngbyaceae</taxon>
        <taxon>Phormidesmis</taxon>
    </lineage>
</organism>
<dbReference type="InterPro" id="IPR034641">
    <property type="entry name" value="RGL11"/>
</dbReference>
<feature type="domain" description="Rhamnogalacturonan lyase family 11 C-terminal" evidence="2">
    <location>
        <begin position="248"/>
        <end position="465"/>
    </location>
</feature>
<sequence length="498" mass="55471">MKKQKLIFTHNTPHLLVVIGAASTLLLLGCSAPLFDQLRFGQLPEQPPLEAVSPTNVNIQSIQVTPQSGEDMGKGGLIATDINDDQQLDILVTRANSVAAYSLTEGELWKKTANINLSTQAEHKGLPGRQGPGIQAVDIDQDGQVEVLYLTAENSLEVLSGESGELKYQIQLPSVDSAFNRWEHAIIADFTGQGDRDILLQASQKTDKKDYIRDSVQAAFKLADLLSLGAQARPLWRTENFVSLSHGAAKVIDLDQDGKDEVIGATILNAQGQELYTAEIGNTSFPHIDAISIDDIDPNRPGLEAVIAEETGRKRVILFDEKGTIWSNRHREQTDDNDGDKVSIGNFDPDRPGLEIWFRGNESAHFTVLDATGQLIASYKFADRRPQQWTEKGLEVINRIRWTGEAKDYIVAKERHEAGDVGIFDALTGQLIAQFPAQTERLYIADVVDDWREEIIILEKDSIKIIQNADLNPNPNQPKLWDQAHYQRQKMTWNYYSP</sequence>
<dbReference type="PROSITE" id="PS51257">
    <property type="entry name" value="PROKAR_LIPOPROTEIN"/>
    <property type="match status" value="1"/>
</dbReference>
<evidence type="ECO:0000256" key="1">
    <source>
        <dbReference type="ARBA" id="ARBA00022729"/>
    </source>
</evidence>
<dbReference type="PANTHER" id="PTHR43118">
    <property type="entry name" value="RHAMNOGALACTURONAN LYASE (EUROFUNG)"/>
    <property type="match status" value="1"/>
</dbReference>
<name>A0A0P7Z8L6_9CYAN</name>
<evidence type="ECO:0000259" key="2">
    <source>
        <dbReference type="Pfam" id="PF21348"/>
    </source>
</evidence>
<evidence type="ECO:0000313" key="4">
    <source>
        <dbReference type="Proteomes" id="UP000050465"/>
    </source>
</evidence>
<dbReference type="Pfam" id="PF21348">
    <property type="entry name" value="RGL11_C"/>
    <property type="match status" value="1"/>
</dbReference>
<dbReference type="InterPro" id="IPR028994">
    <property type="entry name" value="Integrin_alpha_N"/>
</dbReference>
<proteinExistence type="predicted"/>
<reference evidence="3 4" key="1">
    <citation type="submission" date="2015-09" db="EMBL/GenBank/DDBJ databases">
        <title>Identification and resolution of microdiversity through metagenomic sequencing of parallel consortia.</title>
        <authorList>
            <person name="Nelson W.C."/>
            <person name="Romine M.F."/>
            <person name="Lindemann S.R."/>
        </authorList>
    </citation>
    <scope>NUCLEOTIDE SEQUENCE [LARGE SCALE GENOMIC DNA]</scope>
    <source>
        <strain evidence="3">Ana</strain>
    </source>
</reference>
<keyword evidence="1" id="KW-0732">Signal</keyword>
<dbReference type="Proteomes" id="UP000050465">
    <property type="component" value="Unassembled WGS sequence"/>
</dbReference>
<dbReference type="Pfam" id="PF13517">
    <property type="entry name" value="FG-GAP_3"/>
    <property type="match status" value="1"/>
</dbReference>
<accession>A0A0P7Z8L6</accession>
<dbReference type="InterPro" id="IPR049366">
    <property type="entry name" value="RGL11_C"/>
</dbReference>
<dbReference type="AlphaFoldDB" id="A0A0P7Z8L6"/>
<protein>
    <recommendedName>
        <fullName evidence="2">Rhamnogalacturonan lyase family 11 C-terminal domain-containing protein</fullName>
    </recommendedName>
</protein>
<gene>
    <name evidence="3" type="ORF">HLUCCA11_24425</name>
</gene>
<dbReference type="SUPFAM" id="SSF69318">
    <property type="entry name" value="Integrin alpha N-terminal domain"/>
    <property type="match status" value="1"/>
</dbReference>